<dbReference type="SUPFAM" id="SSF158573">
    <property type="entry name" value="GINS helical bundle-like"/>
    <property type="match status" value="1"/>
</dbReference>
<dbReference type="GO" id="GO:0000811">
    <property type="term" value="C:GINS complex"/>
    <property type="evidence" value="ECO:0007669"/>
    <property type="project" value="UniProtKB-UniRule"/>
</dbReference>
<evidence type="ECO:0000256" key="3">
    <source>
        <dbReference type="ARBA" id="ARBA00014804"/>
    </source>
</evidence>
<dbReference type="PIRSF" id="PIRSF007764">
    <property type="entry name" value="Sld5"/>
    <property type="match status" value="1"/>
</dbReference>
<comment type="function">
    <text evidence="6">The GINS complex plays an essential role in the initiation of DNA replication.</text>
</comment>
<comment type="subcellular location">
    <subcellularLocation>
        <location evidence="1 6">Nucleus</location>
    </subcellularLocation>
</comment>
<dbReference type="SUPFAM" id="SSF160059">
    <property type="entry name" value="PriA/YqbF domain"/>
    <property type="match status" value="1"/>
</dbReference>
<dbReference type="Pfam" id="PF16922">
    <property type="entry name" value="SLD5_C"/>
    <property type="match status" value="1"/>
</dbReference>
<proteinExistence type="inferred from homology"/>
<dbReference type="Pfam" id="PF05916">
    <property type="entry name" value="Sld5"/>
    <property type="match status" value="1"/>
</dbReference>
<evidence type="ECO:0000313" key="10">
    <source>
        <dbReference type="EMBL" id="CAD9766852.1"/>
    </source>
</evidence>
<dbReference type="AlphaFoldDB" id="A0A7S2TTC3"/>
<dbReference type="CDD" id="cd21692">
    <property type="entry name" value="GINS_B_Sld5"/>
    <property type="match status" value="1"/>
</dbReference>
<evidence type="ECO:0000256" key="1">
    <source>
        <dbReference type="ARBA" id="ARBA00004123"/>
    </source>
</evidence>
<dbReference type="GO" id="GO:0000727">
    <property type="term" value="P:double-strand break repair via break-induced replication"/>
    <property type="evidence" value="ECO:0007669"/>
    <property type="project" value="TreeGrafter"/>
</dbReference>
<evidence type="ECO:0000259" key="8">
    <source>
        <dbReference type="Pfam" id="PF05916"/>
    </source>
</evidence>
<name>A0A7S2TTC3_9EUKA</name>
<dbReference type="InterPro" id="IPR031633">
    <property type="entry name" value="SLD5_C"/>
</dbReference>
<evidence type="ECO:0000256" key="7">
    <source>
        <dbReference type="SAM" id="MobiDB-lite"/>
    </source>
</evidence>
<evidence type="ECO:0000256" key="4">
    <source>
        <dbReference type="ARBA" id="ARBA00022705"/>
    </source>
</evidence>
<feature type="region of interest" description="Disordered" evidence="7">
    <location>
        <begin position="1"/>
        <end position="39"/>
    </location>
</feature>
<dbReference type="InterPro" id="IPR008591">
    <property type="entry name" value="GINS_Sld5"/>
</dbReference>
<dbReference type="CDD" id="cd11711">
    <property type="entry name" value="GINS_A_Sld5"/>
    <property type="match status" value="1"/>
</dbReference>
<dbReference type="PANTHER" id="PTHR21206">
    <property type="entry name" value="SLD5 PROTEIN"/>
    <property type="match status" value="1"/>
</dbReference>
<feature type="domain" description="DNA replication complex GINS protein SLD5 C-terminal" evidence="9">
    <location>
        <begin position="181"/>
        <end position="231"/>
    </location>
</feature>
<dbReference type="Gene3D" id="1.20.58.1030">
    <property type="match status" value="1"/>
</dbReference>
<keyword evidence="4 6" id="KW-0235">DNA replication</keyword>
<protein>
    <recommendedName>
        <fullName evidence="3 6">DNA replication complex GINS protein SLD5</fullName>
    </recommendedName>
</protein>
<organism evidence="10">
    <name type="scientific">Lotharella oceanica</name>
    <dbReference type="NCBI Taxonomy" id="641309"/>
    <lineage>
        <taxon>Eukaryota</taxon>
        <taxon>Sar</taxon>
        <taxon>Rhizaria</taxon>
        <taxon>Cercozoa</taxon>
        <taxon>Chlorarachniophyceae</taxon>
        <taxon>Lotharella</taxon>
    </lineage>
</organism>
<gene>
    <name evidence="10" type="ORF">LSP00402_LOCUS11388</name>
</gene>
<evidence type="ECO:0000259" key="9">
    <source>
        <dbReference type="Pfam" id="PF16922"/>
    </source>
</evidence>
<evidence type="ECO:0000256" key="2">
    <source>
        <dbReference type="ARBA" id="ARBA00008187"/>
    </source>
</evidence>
<dbReference type="EMBL" id="HBHP01018306">
    <property type="protein sequence ID" value="CAD9766852.1"/>
    <property type="molecule type" value="Transcribed_RNA"/>
</dbReference>
<dbReference type="InterPro" id="IPR038749">
    <property type="entry name" value="Sld5_GINS_A"/>
</dbReference>
<evidence type="ECO:0000256" key="6">
    <source>
        <dbReference type="PIRNR" id="PIRNR007764"/>
    </source>
</evidence>
<accession>A0A7S2TTC3</accession>
<dbReference type="InterPro" id="IPR036224">
    <property type="entry name" value="GINS_bundle-like_dom_sf"/>
</dbReference>
<dbReference type="GO" id="GO:0006261">
    <property type="term" value="P:DNA-templated DNA replication"/>
    <property type="evidence" value="ECO:0007669"/>
    <property type="project" value="InterPro"/>
</dbReference>
<feature type="domain" description="GINS subunit" evidence="8">
    <location>
        <begin position="88"/>
        <end position="157"/>
    </location>
</feature>
<dbReference type="PANTHER" id="PTHR21206:SF0">
    <property type="entry name" value="DNA REPLICATION COMPLEX GINS PROTEIN SLD5"/>
    <property type="match status" value="1"/>
</dbReference>
<reference evidence="10" key="1">
    <citation type="submission" date="2021-01" db="EMBL/GenBank/DDBJ databases">
        <authorList>
            <person name="Corre E."/>
            <person name="Pelletier E."/>
            <person name="Niang G."/>
            <person name="Scheremetjew M."/>
            <person name="Finn R."/>
            <person name="Kale V."/>
            <person name="Holt S."/>
            <person name="Cochrane G."/>
            <person name="Meng A."/>
            <person name="Brown T."/>
            <person name="Cohen L."/>
        </authorList>
    </citation>
    <scope>NUCLEOTIDE SEQUENCE</scope>
    <source>
        <strain evidence="10">CCMP622</strain>
    </source>
</reference>
<comment type="similarity">
    <text evidence="2 6">Belongs to the GINS4/SLD5 family.</text>
</comment>
<keyword evidence="5 6" id="KW-0539">Nucleus</keyword>
<dbReference type="InterPro" id="IPR021151">
    <property type="entry name" value="GINS_A"/>
</dbReference>
<sequence>MDLSADAKMSEDPIPDDEDDMPGLPSLSDDEIDESQAREDSCIEQLKTHWINERGAPEILDYEAKVVADVKEELDAQQELIDKCSDSKGAALMLRIYQMEVDRINFVLKAYLRTRLRKIEKHVLQILSQPELLPRLSKHEQNFAEKYVDLIEKNFNQAFLKHIPEEYASMGKEEMVVTAKLDRYVYARGVKDVGTVSLGESGDLYINQGDILVANYRHIKDLVKSGLIQLI</sequence>
<evidence type="ECO:0000256" key="5">
    <source>
        <dbReference type="ARBA" id="ARBA00023242"/>
    </source>
</evidence>